<name>A0A3Q0KY24_VIBVU</name>
<feature type="domain" description="GST C-terminal" evidence="4">
    <location>
        <begin position="87"/>
        <end position="205"/>
    </location>
</feature>
<dbReference type="Gene3D" id="3.40.30.10">
    <property type="entry name" value="Glutaredoxin"/>
    <property type="match status" value="1"/>
</dbReference>
<dbReference type="AlphaFoldDB" id="A0A3Q0KY24"/>
<protein>
    <recommendedName>
        <fullName evidence="1">glutathione transferase</fullName>
        <ecNumber evidence="1">2.5.1.18</ecNumber>
    </recommendedName>
</protein>
<evidence type="ECO:0000313" key="6">
    <source>
        <dbReference type="Proteomes" id="UP000002275"/>
    </source>
</evidence>
<dbReference type="InterPro" id="IPR036282">
    <property type="entry name" value="Glutathione-S-Trfase_C_sf"/>
</dbReference>
<dbReference type="InterPro" id="IPR004046">
    <property type="entry name" value="GST_C"/>
</dbReference>
<dbReference type="SUPFAM" id="SSF47616">
    <property type="entry name" value="GST C-terminal domain-like"/>
    <property type="match status" value="1"/>
</dbReference>
<dbReference type="EC" id="2.5.1.18" evidence="1"/>
<evidence type="ECO:0000259" key="4">
    <source>
        <dbReference type="PROSITE" id="PS50405"/>
    </source>
</evidence>
<evidence type="ECO:0000256" key="2">
    <source>
        <dbReference type="ARBA" id="ARBA00022679"/>
    </source>
</evidence>
<dbReference type="InterPro" id="IPR040079">
    <property type="entry name" value="Glutathione_S-Trfase"/>
</dbReference>
<dbReference type="KEGG" id="vvu:VV2_0447"/>
<dbReference type="CDD" id="cd03051">
    <property type="entry name" value="GST_N_GTT2_like"/>
    <property type="match status" value="1"/>
</dbReference>
<organism evidence="5 6">
    <name type="scientific">Vibrio vulnificus (strain CMCP6)</name>
    <dbReference type="NCBI Taxonomy" id="216895"/>
    <lineage>
        <taxon>Bacteria</taxon>
        <taxon>Pseudomonadati</taxon>
        <taxon>Pseudomonadota</taxon>
        <taxon>Gammaproteobacteria</taxon>
        <taxon>Vibrionales</taxon>
        <taxon>Vibrionaceae</taxon>
        <taxon>Vibrio</taxon>
    </lineage>
</organism>
<evidence type="ECO:0000259" key="3">
    <source>
        <dbReference type="PROSITE" id="PS50404"/>
    </source>
</evidence>
<dbReference type="InterPro" id="IPR034345">
    <property type="entry name" value="Gtt2-like_N"/>
</dbReference>
<reference evidence="6" key="1">
    <citation type="submission" date="2002-12" db="EMBL/GenBank/DDBJ databases">
        <title>Complete genome sequence of Vibrio vulnificus CMCP6.</title>
        <authorList>
            <person name="Rhee J.H."/>
            <person name="Kim S.Y."/>
            <person name="Chung S.S."/>
            <person name="Kim J.J."/>
            <person name="Moon Y.H."/>
            <person name="Jeong H."/>
            <person name="Choy H.E."/>
        </authorList>
    </citation>
    <scope>NUCLEOTIDE SEQUENCE [LARGE SCALE GENOMIC DNA]</scope>
    <source>
        <strain evidence="6">CMCP6</strain>
    </source>
</reference>
<dbReference type="InterPro" id="IPR036249">
    <property type="entry name" value="Thioredoxin-like_sf"/>
</dbReference>
<reference evidence="5 6" key="2">
    <citation type="journal article" date="2003" name="Infect. Immun.">
        <title>Characterization and pathogenic significance of Vibrio vulnificus antigens preferentially expressed in septicemic patients.</title>
        <authorList>
            <person name="Kim Y.R."/>
            <person name="Lee S.E."/>
            <person name="Kim C.M."/>
            <person name="Kim S.Y."/>
            <person name="Shin E.K."/>
            <person name="Shin D.H."/>
            <person name="Chung S.S."/>
            <person name="Choy H.E."/>
            <person name="Progulske-Fox A."/>
            <person name="Hillman J.D."/>
            <person name="Handfield M."/>
            <person name="Rhee J.H."/>
        </authorList>
    </citation>
    <scope>NUCLEOTIDE SEQUENCE [LARGE SCALE GENOMIC DNA]</scope>
    <source>
        <strain evidence="5 6">CMCP6</strain>
    </source>
</reference>
<dbReference type="Pfam" id="PF00043">
    <property type="entry name" value="GST_C"/>
    <property type="match status" value="1"/>
</dbReference>
<dbReference type="PANTHER" id="PTHR43900">
    <property type="entry name" value="GLUTATHIONE S-TRANSFERASE RHO"/>
    <property type="match status" value="1"/>
</dbReference>
<dbReference type="Gene3D" id="1.20.1050.10">
    <property type="match status" value="1"/>
</dbReference>
<evidence type="ECO:0000313" key="5">
    <source>
        <dbReference type="EMBL" id="AAO07401.1"/>
    </source>
</evidence>
<dbReference type="SUPFAM" id="SSF52833">
    <property type="entry name" value="Thioredoxin-like"/>
    <property type="match status" value="1"/>
</dbReference>
<dbReference type="SFLD" id="SFLDS00019">
    <property type="entry name" value="Glutathione_Transferase_(cytos"/>
    <property type="match status" value="1"/>
</dbReference>
<dbReference type="InterPro" id="IPR004045">
    <property type="entry name" value="Glutathione_S-Trfase_N"/>
</dbReference>
<dbReference type="InterPro" id="IPR034346">
    <property type="entry name" value="Gtt2-like_C"/>
</dbReference>
<dbReference type="PANTHER" id="PTHR43900:SF97">
    <property type="entry name" value="GLUTATHIONE TRANSFERASE"/>
    <property type="match status" value="1"/>
</dbReference>
<evidence type="ECO:0000256" key="1">
    <source>
        <dbReference type="ARBA" id="ARBA00012452"/>
    </source>
</evidence>
<keyword evidence="2" id="KW-0808">Transferase</keyword>
<dbReference type="GO" id="GO:0005737">
    <property type="term" value="C:cytoplasm"/>
    <property type="evidence" value="ECO:0007669"/>
    <property type="project" value="TreeGrafter"/>
</dbReference>
<dbReference type="GO" id="GO:0043295">
    <property type="term" value="F:glutathione binding"/>
    <property type="evidence" value="ECO:0007669"/>
    <property type="project" value="TreeGrafter"/>
</dbReference>
<dbReference type="RefSeq" id="WP_011081401.1">
    <property type="nucleotide sequence ID" value="NC_004460.2"/>
</dbReference>
<dbReference type="Pfam" id="PF13417">
    <property type="entry name" value="GST_N_3"/>
    <property type="match status" value="1"/>
</dbReference>
<proteinExistence type="predicted"/>
<dbReference type="EMBL" id="AE016796">
    <property type="protein sequence ID" value="AAO07401.1"/>
    <property type="molecule type" value="Genomic_DNA"/>
</dbReference>
<feature type="domain" description="GST N-terminal" evidence="3">
    <location>
        <begin position="1"/>
        <end position="81"/>
    </location>
</feature>
<dbReference type="PROSITE" id="PS50404">
    <property type="entry name" value="GST_NTER"/>
    <property type="match status" value="1"/>
</dbReference>
<dbReference type="GO" id="GO:0004364">
    <property type="term" value="F:glutathione transferase activity"/>
    <property type="evidence" value="ECO:0007669"/>
    <property type="project" value="UniProtKB-EC"/>
</dbReference>
<dbReference type="CDD" id="cd03182">
    <property type="entry name" value="GST_C_GTT2_like"/>
    <property type="match status" value="1"/>
</dbReference>
<accession>A0A3Q0KY24</accession>
<dbReference type="PROSITE" id="PS50405">
    <property type="entry name" value="GST_CTER"/>
    <property type="match status" value="1"/>
</dbReference>
<sequence>MKLYETEMTPSCRRVALFLAEIGASVERVQLNVREGDNLTPEFLQKSVNGKVPMLELDDGTTLCESVAICRYFDEIHPNEMALFGRDALEKAQVEMWHRVVEFQGLYAAFQAFRNITAIYQDRETCVEAWGVESKKRVEAFLPVLEKRLSESPYVATEHFTIVDITAFIFVTFAVKGLELAVFEQFSHIEKWYEQVSNRAAFQPL</sequence>
<dbReference type="InterPro" id="IPR010987">
    <property type="entry name" value="Glutathione-S-Trfase_C-like"/>
</dbReference>
<dbReference type="Proteomes" id="UP000002275">
    <property type="component" value="Chromosome II"/>
</dbReference>
<gene>
    <name evidence="5" type="ordered locus">VV2_0447</name>
</gene>
<reference evidence="5 6" key="3">
    <citation type="journal article" date="2011" name="Mol. Syst. Biol.">
        <title>Integrative genome-scale metabolic analysis of Vibrio vulnificus for drug targeting and discovery.</title>
        <authorList>
            <person name="Kim H.U."/>
            <person name="Kim S.Y."/>
            <person name="Jeong H."/>
            <person name="Kim T.Y."/>
            <person name="Kim J.J."/>
            <person name="Choy H.E."/>
            <person name="Yi K.Y."/>
            <person name="Rhee J.H."/>
            <person name="Lee S.Y."/>
        </authorList>
    </citation>
    <scope>NUCLEOTIDE SEQUENCE [LARGE SCALE GENOMIC DNA]</scope>
    <source>
        <strain evidence="5 6">CMCP6</strain>
    </source>
</reference>
<dbReference type="SFLD" id="SFLDG00358">
    <property type="entry name" value="Main_(cytGST)"/>
    <property type="match status" value="1"/>
</dbReference>